<evidence type="ECO:0000256" key="1">
    <source>
        <dbReference type="SAM" id="MobiDB-lite"/>
    </source>
</evidence>
<dbReference type="PANTHER" id="PTHR21450:SF11">
    <property type="entry name" value="OS02G0654600 PROTEIN"/>
    <property type="match status" value="1"/>
</dbReference>
<feature type="domain" description="DUF632" evidence="2">
    <location>
        <begin position="3"/>
        <end position="113"/>
    </location>
</feature>
<organism evidence="3">
    <name type="scientific">Aegilops tauschii</name>
    <name type="common">Tausch's goatgrass</name>
    <name type="synonym">Aegilops squarrosa</name>
    <dbReference type="NCBI Taxonomy" id="37682"/>
    <lineage>
        <taxon>Eukaryota</taxon>
        <taxon>Viridiplantae</taxon>
        <taxon>Streptophyta</taxon>
        <taxon>Embryophyta</taxon>
        <taxon>Tracheophyta</taxon>
        <taxon>Spermatophyta</taxon>
        <taxon>Magnoliopsida</taxon>
        <taxon>Liliopsida</taxon>
        <taxon>Poales</taxon>
        <taxon>Poaceae</taxon>
        <taxon>BOP clade</taxon>
        <taxon>Pooideae</taxon>
        <taxon>Triticodae</taxon>
        <taxon>Triticeae</taxon>
        <taxon>Triticinae</taxon>
        <taxon>Aegilops</taxon>
    </lineage>
</organism>
<feature type="compositionally biased region" description="Basic and acidic residues" evidence="1">
    <location>
        <begin position="10"/>
        <end position="20"/>
    </location>
</feature>
<dbReference type="AlphaFoldDB" id="R7W5R6"/>
<feature type="region of interest" description="Disordered" evidence="1">
    <location>
        <begin position="1"/>
        <end position="22"/>
    </location>
</feature>
<proteinExistence type="predicted"/>
<name>R7W5R6_AEGTA</name>
<evidence type="ECO:0000313" key="3">
    <source>
        <dbReference type="EnsemblPlants" id="EMT16407"/>
    </source>
</evidence>
<dbReference type="Pfam" id="PF04782">
    <property type="entry name" value="DUF632"/>
    <property type="match status" value="1"/>
</dbReference>
<accession>R7W5R6</accession>
<evidence type="ECO:0000259" key="2">
    <source>
        <dbReference type="Pfam" id="PF04782"/>
    </source>
</evidence>
<dbReference type="PANTHER" id="PTHR21450">
    <property type="entry name" value="PROTEIN ALTERED PHOSPHATE STARVATION RESPONSE 1"/>
    <property type="match status" value="1"/>
</dbReference>
<sequence>MSSSSSPSVSHDRIDSMHDRIGKRHSSTLQQLMVWEKKLYKEVKARERLQIHHDKKLAALRDQEYSRKVNVDIQKLKGAWDRARAQLATASEAAHAGSAAISELRDTHLARQALDGVHCAEVLKSIKNFAGATHALYAHQGDELRAARRVAQCTRELDRKSRMLRQVEKSHYDSYAPAGLALWNRGRHWMEHDMRQVHHAHNEVVQRKEEIDACRRKLEGEMKRHAMAIDATRSSAVAGVQRTLPAVFQAMATFSAALATALDAVCRHGSYVQ</sequence>
<reference evidence="3" key="1">
    <citation type="submission" date="2015-06" db="UniProtKB">
        <authorList>
            <consortium name="EnsemblPlants"/>
        </authorList>
    </citation>
    <scope>IDENTIFICATION</scope>
</reference>
<dbReference type="InterPro" id="IPR006867">
    <property type="entry name" value="DUF632"/>
</dbReference>
<dbReference type="EnsemblPlants" id="EMT16407">
    <property type="protein sequence ID" value="EMT16407"/>
    <property type="gene ID" value="F775_03749"/>
</dbReference>
<protein>
    <recommendedName>
        <fullName evidence="2">DUF632 domain-containing protein</fullName>
    </recommendedName>
</protein>